<keyword evidence="2" id="KW-0479">Metal-binding</keyword>
<dbReference type="InterPro" id="IPR012337">
    <property type="entry name" value="RNaseH-like_sf"/>
</dbReference>
<evidence type="ECO:0000256" key="4">
    <source>
        <dbReference type="ARBA" id="ARBA00022833"/>
    </source>
</evidence>
<evidence type="ECO:0000256" key="6">
    <source>
        <dbReference type="ARBA" id="ARBA00023125"/>
    </source>
</evidence>
<keyword evidence="8" id="KW-0539">Nucleus</keyword>
<dbReference type="Pfam" id="PF02892">
    <property type="entry name" value="zf-BED"/>
    <property type="match status" value="1"/>
</dbReference>
<sequence length="617" mass="69771">MFEVVDKTYAKCNICKSKLSYKTSLTNLKKHIQNRHLSVKLRAQKRHAMQTTTSVIQTPTDSEIEIDTARGTSRQMVTVAEGMMQHSINSLRQTTIPSGFKKTKLSTKTRKEIDDALSMLFIKDLQPFSIVEDVGFREFVKALNPEYQLPSRHAISNTIISVVYETCIAQMREKISEGAKFCITTDCWTSHSSISYMAVTAHFVNSKFDMCSILLECCPMTESHTTKNVSAELMRVTEDWGISRKILLAITDNASNMKNAIQNDLKWHHFGCFAQTLNLIVENALSYEQVCITLQKVKQIVTHFRKSVAANEQFLTFQRNAGEQPIKLFPKSIETSWNSTLNMIERFVRVEDAVKSTVAHIDKALPIISADDWLLLKHLVAILKPFEHATIEISEHKYCSAAVVIPIVNGLLQVLTELSIDYTYPALSKTVISALLSGLTERLGNVEKNNILTMATFLDPHFKTFAFSEPSVADTVKNRITEEVSRVAQTQQQKEQLIVPTPSVSELSIRTKLYTNIATNVPKSSSISKAISEVQRYLEDEIIARTEDTLQWWKKNTNKYPYLSLIAREKLGCLASCVPCERLFSSAGMIISERRTLLEDEKAKMLIFLNANIKNMS</sequence>
<dbReference type="InterPro" id="IPR003656">
    <property type="entry name" value="Znf_BED"/>
</dbReference>
<dbReference type="GO" id="GO:0005634">
    <property type="term" value="C:nucleus"/>
    <property type="evidence" value="ECO:0007669"/>
    <property type="project" value="UniProtKB-SubCell"/>
</dbReference>
<dbReference type="AlphaFoldDB" id="A0A0A1XSV1"/>
<comment type="subcellular location">
    <subcellularLocation>
        <location evidence="1">Nucleus</location>
    </subcellularLocation>
</comment>
<evidence type="ECO:0000256" key="7">
    <source>
        <dbReference type="ARBA" id="ARBA00023163"/>
    </source>
</evidence>
<evidence type="ECO:0000256" key="5">
    <source>
        <dbReference type="ARBA" id="ARBA00023015"/>
    </source>
</evidence>
<dbReference type="GO" id="GO:0008270">
    <property type="term" value="F:zinc ion binding"/>
    <property type="evidence" value="ECO:0007669"/>
    <property type="project" value="UniProtKB-KW"/>
</dbReference>
<dbReference type="GO" id="GO:0003677">
    <property type="term" value="F:DNA binding"/>
    <property type="evidence" value="ECO:0007669"/>
    <property type="project" value="UniProtKB-KW"/>
</dbReference>
<accession>A0A0A1XSV1</accession>
<dbReference type="GO" id="GO:0046983">
    <property type="term" value="F:protein dimerization activity"/>
    <property type="evidence" value="ECO:0007669"/>
    <property type="project" value="InterPro"/>
</dbReference>
<dbReference type="InterPro" id="IPR008906">
    <property type="entry name" value="HATC_C_dom"/>
</dbReference>
<evidence type="ECO:0000256" key="2">
    <source>
        <dbReference type="ARBA" id="ARBA00022723"/>
    </source>
</evidence>
<reference evidence="11" key="1">
    <citation type="submission" date="2014-11" db="EMBL/GenBank/DDBJ databases">
        <authorList>
            <person name="Geib S."/>
        </authorList>
    </citation>
    <scope>NUCLEOTIDE SEQUENCE</scope>
</reference>
<feature type="domain" description="HAT C-terminal dimerisation" evidence="10">
    <location>
        <begin position="533"/>
        <end position="612"/>
    </location>
</feature>
<dbReference type="PANTHER" id="PTHR46481">
    <property type="entry name" value="ZINC FINGER BED DOMAIN-CONTAINING PROTEIN 4"/>
    <property type="match status" value="1"/>
</dbReference>
<feature type="domain" description="BED-type" evidence="9">
    <location>
        <begin position="6"/>
        <end position="36"/>
    </location>
</feature>
<dbReference type="InterPro" id="IPR052035">
    <property type="entry name" value="ZnF_BED_domain_contain"/>
</dbReference>
<protein>
    <submittedName>
        <fullName evidence="11">Zinc finger BED domain-containing protein 1</fullName>
    </submittedName>
</protein>
<keyword evidence="4" id="KW-0862">Zinc</keyword>
<gene>
    <name evidence="11" type="primary">ZBED1_8</name>
    <name evidence="11" type="ORF">g.28388</name>
</gene>
<name>A0A0A1XSV1_ZEUCU</name>
<keyword evidence="7" id="KW-0804">Transcription</keyword>
<evidence type="ECO:0000256" key="8">
    <source>
        <dbReference type="ARBA" id="ARBA00023242"/>
    </source>
</evidence>
<dbReference type="Pfam" id="PF05699">
    <property type="entry name" value="Dimer_Tnp_hAT"/>
    <property type="match status" value="1"/>
</dbReference>
<dbReference type="EMBL" id="GBXI01000181">
    <property type="protein sequence ID" value="JAD14111.1"/>
    <property type="molecule type" value="Transcribed_RNA"/>
</dbReference>
<dbReference type="PANTHER" id="PTHR46481:SF10">
    <property type="entry name" value="ZINC FINGER BED DOMAIN-CONTAINING PROTEIN 39"/>
    <property type="match status" value="1"/>
</dbReference>
<evidence type="ECO:0000259" key="9">
    <source>
        <dbReference type="Pfam" id="PF02892"/>
    </source>
</evidence>
<dbReference type="SUPFAM" id="SSF53098">
    <property type="entry name" value="Ribonuclease H-like"/>
    <property type="match status" value="1"/>
</dbReference>
<organism evidence="11">
    <name type="scientific">Zeugodacus cucurbitae</name>
    <name type="common">Melon fruit fly</name>
    <name type="synonym">Bactrocera cucurbitae</name>
    <dbReference type="NCBI Taxonomy" id="28588"/>
    <lineage>
        <taxon>Eukaryota</taxon>
        <taxon>Metazoa</taxon>
        <taxon>Ecdysozoa</taxon>
        <taxon>Arthropoda</taxon>
        <taxon>Hexapoda</taxon>
        <taxon>Insecta</taxon>
        <taxon>Pterygota</taxon>
        <taxon>Neoptera</taxon>
        <taxon>Endopterygota</taxon>
        <taxon>Diptera</taxon>
        <taxon>Brachycera</taxon>
        <taxon>Muscomorpha</taxon>
        <taxon>Tephritoidea</taxon>
        <taxon>Tephritidae</taxon>
        <taxon>Zeugodacus</taxon>
        <taxon>Zeugodacus</taxon>
    </lineage>
</organism>
<keyword evidence="6" id="KW-0238">DNA-binding</keyword>
<dbReference type="Gene3D" id="1.10.10.1070">
    <property type="entry name" value="Zinc finger, BED domain-containing"/>
    <property type="match status" value="1"/>
</dbReference>
<proteinExistence type="predicted"/>
<reference evidence="11" key="2">
    <citation type="journal article" date="2015" name="Gigascience">
        <title>Reconstructing a comprehensive transcriptome assembly of a white-pupal translocated strain of the pest fruit fly Bactrocera cucurbitae.</title>
        <authorList>
            <person name="Sim S.B."/>
            <person name="Calla B."/>
            <person name="Hall B."/>
            <person name="DeRego T."/>
            <person name="Geib S.M."/>
        </authorList>
    </citation>
    <scope>NUCLEOTIDE SEQUENCE</scope>
</reference>
<evidence type="ECO:0000256" key="3">
    <source>
        <dbReference type="ARBA" id="ARBA00022771"/>
    </source>
</evidence>
<keyword evidence="5" id="KW-0805">Transcription regulation</keyword>
<evidence type="ECO:0000259" key="10">
    <source>
        <dbReference type="Pfam" id="PF05699"/>
    </source>
</evidence>
<dbReference type="SUPFAM" id="SSF140996">
    <property type="entry name" value="Hermes dimerisation domain"/>
    <property type="match status" value="1"/>
</dbReference>
<keyword evidence="3" id="KW-0863">Zinc-finger</keyword>
<evidence type="ECO:0000313" key="11">
    <source>
        <dbReference type="EMBL" id="JAD14111.1"/>
    </source>
</evidence>
<evidence type="ECO:0000256" key="1">
    <source>
        <dbReference type="ARBA" id="ARBA00004123"/>
    </source>
</evidence>